<sequence>MLVIDAENANKEVILTRTGCIWFLWLNVIYSLYLIVRYYVRELSDPSLSFQSLFFSLVILLFSGWNLLLTSQLIRHQFYLSRSVLRIFTFIYGVVWGLILHNLFNAYASFEFTMLLSLVILFPAVVAFHLSKTLIATFVAPVVVAVYIDILRSPDVHTLFPLFSYTVAVGVVISCRNVMMEWFRKAEASEQQNVYLIKKLTKLADQDPLTGLANKRYLREYFYARIAKQADHSEAYLIMIDVDHFKRFNDHYGHIKGDECLVNVARCIARSVRNESDLAVRFGGEEFAVLLFNASREAVIAVAGRI</sequence>
<dbReference type="InterPro" id="IPR029787">
    <property type="entry name" value="Nucleotide_cyclase"/>
</dbReference>
<dbReference type="Pfam" id="PF17178">
    <property type="entry name" value="MASE5"/>
    <property type="match status" value="1"/>
</dbReference>
<evidence type="ECO:0000256" key="4">
    <source>
        <dbReference type="SAM" id="Phobius"/>
    </source>
</evidence>
<dbReference type="InterPro" id="IPR043128">
    <property type="entry name" value="Rev_trsase/Diguanyl_cyclase"/>
</dbReference>
<evidence type="ECO:0000313" key="7">
    <source>
        <dbReference type="Proteomes" id="UP000030853"/>
    </source>
</evidence>
<feature type="transmembrane region" description="Helical" evidence="4">
    <location>
        <begin position="21"/>
        <end position="40"/>
    </location>
</feature>
<dbReference type="RefSeq" id="WP_039337023.1">
    <property type="nucleotide sequence ID" value="NZ_JTJJ01000148.1"/>
</dbReference>
<gene>
    <name evidence="6" type="ORF">QU24_25665</name>
</gene>
<keyword evidence="4" id="KW-1133">Transmembrane helix</keyword>
<keyword evidence="4" id="KW-0472">Membrane</keyword>
<dbReference type="PANTHER" id="PTHR45138">
    <property type="entry name" value="REGULATORY COMPONENTS OF SENSORY TRANSDUCTION SYSTEM"/>
    <property type="match status" value="1"/>
</dbReference>
<feature type="transmembrane region" description="Helical" evidence="4">
    <location>
        <begin position="83"/>
        <end position="100"/>
    </location>
</feature>
<feature type="transmembrane region" description="Helical" evidence="4">
    <location>
        <begin position="52"/>
        <end position="71"/>
    </location>
</feature>
<accession>A0A0B1R230</accession>
<feature type="transmembrane region" description="Helical" evidence="4">
    <location>
        <begin position="106"/>
        <end position="126"/>
    </location>
</feature>
<dbReference type="GO" id="GO:0052621">
    <property type="term" value="F:diguanylate cyclase activity"/>
    <property type="evidence" value="ECO:0007669"/>
    <property type="project" value="UniProtKB-EC"/>
</dbReference>
<feature type="transmembrane region" description="Helical" evidence="4">
    <location>
        <begin position="156"/>
        <end position="175"/>
    </location>
</feature>
<comment type="catalytic activity">
    <reaction evidence="3">
        <text>2 GTP = 3',3'-c-di-GMP + 2 diphosphate</text>
        <dbReference type="Rhea" id="RHEA:24898"/>
        <dbReference type="ChEBI" id="CHEBI:33019"/>
        <dbReference type="ChEBI" id="CHEBI:37565"/>
        <dbReference type="ChEBI" id="CHEBI:58805"/>
        <dbReference type="EC" id="2.7.7.65"/>
    </reaction>
</comment>
<dbReference type="GO" id="GO:1902201">
    <property type="term" value="P:negative regulation of bacterial-type flagellum-dependent cell motility"/>
    <property type="evidence" value="ECO:0007669"/>
    <property type="project" value="TreeGrafter"/>
</dbReference>
<protein>
    <recommendedName>
        <fullName evidence="2">diguanylate cyclase</fullName>
        <ecNumber evidence="2">2.7.7.65</ecNumber>
    </recommendedName>
</protein>
<name>A0A0B1R230_9GAMM</name>
<dbReference type="Gene3D" id="3.30.70.270">
    <property type="match status" value="1"/>
</dbReference>
<comment type="pathway">
    <text evidence="1">Purine metabolism; 3',5'-cyclic di-GMP biosynthesis.</text>
</comment>
<dbReference type="PANTHER" id="PTHR45138:SF9">
    <property type="entry name" value="DIGUANYLATE CYCLASE DGCM-RELATED"/>
    <property type="match status" value="1"/>
</dbReference>
<dbReference type="SUPFAM" id="SSF55073">
    <property type="entry name" value="Nucleotide cyclase"/>
    <property type="match status" value="1"/>
</dbReference>
<dbReference type="Pfam" id="PF00990">
    <property type="entry name" value="GGDEF"/>
    <property type="match status" value="1"/>
</dbReference>
<dbReference type="PROSITE" id="PS50887">
    <property type="entry name" value="GGDEF"/>
    <property type="match status" value="1"/>
</dbReference>
<evidence type="ECO:0000256" key="1">
    <source>
        <dbReference type="ARBA" id="ARBA00004665"/>
    </source>
</evidence>
<dbReference type="CDD" id="cd01949">
    <property type="entry name" value="GGDEF"/>
    <property type="match status" value="1"/>
</dbReference>
<reference evidence="6 7" key="1">
    <citation type="submission" date="2014-11" db="EMBL/GenBank/DDBJ databases">
        <title>Genome sequencing of Pantoea rodasii ND03.</title>
        <authorList>
            <person name="Muhamad Yunos N.Y."/>
            <person name="Chan K.-G."/>
        </authorList>
    </citation>
    <scope>NUCLEOTIDE SEQUENCE [LARGE SCALE GENOMIC DNA]</scope>
    <source>
        <strain evidence="6 7">ND03</strain>
    </source>
</reference>
<proteinExistence type="predicted"/>
<evidence type="ECO:0000256" key="2">
    <source>
        <dbReference type="ARBA" id="ARBA00012528"/>
    </source>
</evidence>
<feature type="non-terminal residue" evidence="6">
    <location>
        <position position="306"/>
    </location>
</feature>
<dbReference type="EMBL" id="JTJJ01000148">
    <property type="protein sequence ID" value="KHJ65247.1"/>
    <property type="molecule type" value="Genomic_DNA"/>
</dbReference>
<dbReference type="EC" id="2.7.7.65" evidence="2"/>
<dbReference type="GO" id="GO:0043709">
    <property type="term" value="P:cell adhesion involved in single-species biofilm formation"/>
    <property type="evidence" value="ECO:0007669"/>
    <property type="project" value="TreeGrafter"/>
</dbReference>
<dbReference type="InterPro" id="IPR050469">
    <property type="entry name" value="Diguanylate_Cyclase"/>
</dbReference>
<dbReference type="NCBIfam" id="TIGR00254">
    <property type="entry name" value="GGDEF"/>
    <property type="match status" value="1"/>
</dbReference>
<comment type="caution">
    <text evidence="6">The sequence shown here is derived from an EMBL/GenBank/DDBJ whole genome shotgun (WGS) entry which is preliminary data.</text>
</comment>
<dbReference type="Proteomes" id="UP000030853">
    <property type="component" value="Unassembled WGS sequence"/>
</dbReference>
<keyword evidence="4" id="KW-0812">Transmembrane</keyword>
<evidence type="ECO:0000313" key="6">
    <source>
        <dbReference type="EMBL" id="KHJ65247.1"/>
    </source>
</evidence>
<feature type="transmembrane region" description="Helical" evidence="4">
    <location>
        <begin position="133"/>
        <end position="150"/>
    </location>
</feature>
<dbReference type="InterPro" id="IPR000160">
    <property type="entry name" value="GGDEF_dom"/>
</dbReference>
<dbReference type="AlphaFoldDB" id="A0A0B1R230"/>
<evidence type="ECO:0000256" key="3">
    <source>
        <dbReference type="ARBA" id="ARBA00034247"/>
    </source>
</evidence>
<dbReference type="SMART" id="SM00267">
    <property type="entry name" value="GGDEF"/>
    <property type="match status" value="1"/>
</dbReference>
<dbReference type="GO" id="GO:0005886">
    <property type="term" value="C:plasma membrane"/>
    <property type="evidence" value="ECO:0007669"/>
    <property type="project" value="TreeGrafter"/>
</dbReference>
<evidence type="ECO:0000259" key="5">
    <source>
        <dbReference type="PROSITE" id="PS50887"/>
    </source>
</evidence>
<dbReference type="InterPro" id="IPR033444">
    <property type="entry name" value="MASE5"/>
</dbReference>
<feature type="domain" description="GGDEF" evidence="5">
    <location>
        <begin position="233"/>
        <end position="306"/>
    </location>
</feature>
<organism evidence="6 7">
    <name type="scientific">Pantoea rodasii</name>
    <dbReference type="NCBI Taxonomy" id="1076549"/>
    <lineage>
        <taxon>Bacteria</taxon>
        <taxon>Pseudomonadati</taxon>
        <taxon>Pseudomonadota</taxon>
        <taxon>Gammaproteobacteria</taxon>
        <taxon>Enterobacterales</taxon>
        <taxon>Erwiniaceae</taxon>
        <taxon>Pantoea</taxon>
    </lineage>
</organism>